<accession>A0A031JZT1</accession>
<feature type="transmembrane region" description="Helical" evidence="1">
    <location>
        <begin position="145"/>
        <end position="165"/>
    </location>
</feature>
<feature type="transmembrane region" description="Helical" evidence="1">
    <location>
        <begin position="70"/>
        <end position="91"/>
    </location>
</feature>
<dbReference type="EMBL" id="JFYZ01000011">
    <property type="protein sequence ID" value="EZP81842.1"/>
    <property type="molecule type" value="Genomic_DNA"/>
</dbReference>
<reference evidence="2 3" key="1">
    <citation type="submission" date="2014-03" db="EMBL/GenBank/DDBJ databases">
        <title>Whole genome sequence of Novosphingobium resinovorum KF1.</title>
        <authorList>
            <person name="Gan H.M."/>
            <person name="Gan H.Y."/>
            <person name="Chew T.H."/>
            <person name="Savka M.A."/>
        </authorList>
    </citation>
    <scope>NUCLEOTIDE SEQUENCE [LARGE SCALE GENOMIC DNA]</scope>
    <source>
        <strain evidence="2 3">KF1</strain>
    </source>
</reference>
<dbReference type="Proteomes" id="UP000024329">
    <property type="component" value="Unassembled WGS sequence"/>
</dbReference>
<evidence type="ECO:0008006" key="4">
    <source>
        <dbReference type="Google" id="ProtNLM"/>
    </source>
</evidence>
<evidence type="ECO:0000313" key="2">
    <source>
        <dbReference type="EMBL" id="EZP81842.1"/>
    </source>
</evidence>
<sequence>MSSSQVPEASQMPPSASPRDTRDKFLLWTLIASVVAAFAAWLSAALSLEVWVMFAGFIAWFTRPTSLANCLSAMLCLWLGIAIGAVSHIITGALMPSLNHMALPVVVFLVAMLIVGLRAREILGNMLAWFLGMVTFFAAEFDLAIASFAHLASATAIGGLAGYTCQTLNRRFAE</sequence>
<dbReference type="PATRIC" id="fig|158500.4.peg.2553"/>
<evidence type="ECO:0000256" key="1">
    <source>
        <dbReference type="SAM" id="Phobius"/>
    </source>
</evidence>
<keyword evidence="1" id="KW-0812">Transmembrane</keyword>
<name>A0A031JZT1_9SPHN</name>
<keyword evidence="1" id="KW-0472">Membrane</keyword>
<organism evidence="2 3">
    <name type="scientific">Novosphingobium resinovorum</name>
    <dbReference type="NCBI Taxonomy" id="158500"/>
    <lineage>
        <taxon>Bacteria</taxon>
        <taxon>Pseudomonadati</taxon>
        <taxon>Pseudomonadota</taxon>
        <taxon>Alphaproteobacteria</taxon>
        <taxon>Sphingomonadales</taxon>
        <taxon>Sphingomonadaceae</taxon>
        <taxon>Novosphingobium</taxon>
    </lineage>
</organism>
<dbReference type="Pfam" id="PF06496">
    <property type="entry name" value="DUF1097"/>
    <property type="match status" value="1"/>
</dbReference>
<dbReference type="eggNOG" id="ENOG5032V22">
    <property type="taxonomic scope" value="Bacteria"/>
</dbReference>
<gene>
    <name evidence="2" type="ORF">BV97_02500</name>
</gene>
<protein>
    <recommendedName>
        <fullName evidence="4">DUF1097 domain-containing protein</fullName>
    </recommendedName>
</protein>
<feature type="transmembrane region" description="Helical" evidence="1">
    <location>
        <begin position="97"/>
        <end position="115"/>
    </location>
</feature>
<dbReference type="InterPro" id="IPR009476">
    <property type="entry name" value="DUF1097"/>
</dbReference>
<comment type="caution">
    <text evidence="2">The sequence shown here is derived from an EMBL/GenBank/DDBJ whole genome shotgun (WGS) entry which is preliminary data.</text>
</comment>
<keyword evidence="1" id="KW-1133">Transmembrane helix</keyword>
<proteinExistence type="predicted"/>
<feature type="transmembrane region" description="Helical" evidence="1">
    <location>
        <begin position="122"/>
        <end position="139"/>
    </location>
</feature>
<dbReference type="AlphaFoldDB" id="A0A031JZT1"/>
<feature type="transmembrane region" description="Helical" evidence="1">
    <location>
        <begin position="25"/>
        <end position="58"/>
    </location>
</feature>
<evidence type="ECO:0000313" key="3">
    <source>
        <dbReference type="Proteomes" id="UP000024329"/>
    </source>
</evidence>